<dbReference type="GO" id="GO:0005886">
    <property type="term" value="C:plasma membrane"/>
    <property type="evidence" value="ECO:0007669"/>
    <property type="project" value="UniProtKB-SubCell"/>
</dbReference>
<dbReference type="OrthoDB" id="105720at2"/>
<comment type="subcellular location">
    <subcellularLocation>
        <location evidence="1">Cell membrane</location>
        <topology evidence="1">Multi-pass membrane protein</topology>
    </subcellularLocation>
</comment>
<evidence type="ECO:0000313" key="8">
    <source>
        <dbReference type="EMBL" id="RKP46356.1"/>
    </source>
</evidence>
<keyword evidence="5 7" id="KW-1133">Transmembrane helix</keyword>
<feature type="transmembrane region" description="Helical" evidence="7">
    <location>
        <begin position="72"/>
        <end position="96"/>
    </location>
</feature>
<organism evidence="8 9">
    <name type="scientific">Trinickia fusca</name>
    <dbReference type="NCBI Taxonomy" id="2419777"/>
    <lineage>
        <taxon>Bacteria</taxon>
        <taxon>Pseudomonadati</taxon>
        <taxon>Pseudomonadota</taxon>
        <taxon>Betaproteobacteria</taxon>
        <taxon>Burkholderiales</taxon>
        <taxon>Burkholderiaceae</taxon>
        <taxon>Trinickia</taxon>
    </lineage>
</organism>
<feature type="transmembrane region" description="Helical" evidence="7">
    <location>
        <begin position="156"/>
        <end position="178"/>
    </location>
</feature>
<evidence type="ECO:0000256" key="2">
    <source>
        <dbReference type="ARBA" id="ARBA00022448"/>
    </source>
</evidence>
<dbReference type="PANTHER" id="PTHR30509">
    <property type="entry name" value="P-HYDROXYBENZOIC ACID EFFLUX PUMP SUBUNIT-RELATED"/>
    <property type="match status" value="1"/>
</dbReference>
<keyword evidence="6 7" id="KW-0472">Membrane</keyword>
<evidence type="ECO:0000256" key="6">
    <source>
        <dbReference type="ARBA" id="ARBA00023136"/>
    </source>
</evidence>
<feature type="transmembrane region" description="Helical" evidence="7">
    <location>
        <begin position="433"/>
        <end position="452"/>
    </location>
</feature>
<evidence type="ECO:0000256" key="4">
    <source>
        <dbReference type="ARBA" id="ARBA00022692"/>
    </source>
</evidence>
<evidence type="ECO:0000256" key="7">
    <source>
        <dbReference type="SAM" id="Phobius"/>
    </source>
</evidence>
<dbReference type="PANTHER" id="PTHR30509:SF9">
    <property type="entry name" value="MULTIDRUG RESISTANCE PROTEIN MDTO"/>
    <property type="match status" value="1"/>
</dbReference>
<feature type="transmembrane region" description="Helical" evidence="7">
    <location>
        <begin position="381"/>
        <end position="398"/>
    </location>
</feature>
<dbReference type="InterPro" id="IPR006726">
    <property type="entry name" value="PHBA_efflux_AaeB/fusaric-R"/>
</dbReference>
<dbReference type="Pfam" id="PF04632">
    <property type="entry name" value="FUSC"/>
    <property type="match status" value="1"/>
</dbReference>
<name>A0A494XCV6_9BURK</name>
<keyword evidence="4 7" id="KW-0812">Transmembrane</keyword>
<protein>
    <submittedName>
        <fullName evidence="8">FUSC family protein</fullName>
    </submittedName>
</protein>
<sequence>MQMNLASALPDTLRDASAFLRTELAPFPGRINVMLRALLTSAIVIVVSMALEVPELPLSLLVVFYVTQSNVVITRLVGLMFIVGSTLAIGGSILLLKFTFDYPLIRIVVASALFFGSVYLMRVLKIGVVFFIVAIVIIYVQSFFDETDQAELLIRAVLWVWVAVIYPIALTLVINSLLLPAEPRRQLKAELQRQLATIDAQLTYLTNGGATPAPIALPAVQQGALTLQKLLKFAAMRDARYRETEAYQLALIATVTRLYRSASELSADARQVSTARLPMLHTLRADCRTLDAAIAADEPYLVRRDAAPDAADMPHAVAEMQRALHAFGDFGARGEMTGKPPAKEPMVAPDAWTNPSYARFSLKTLLAVLVSYVFYNASDWQGIHTIMLTCLIVALPSLGASTQRALLRVAGAIGGSLLALFMVVFVIPRLESVVGLLLMTLPVAALAAWIAAGSERIGYAGVQLLFTFSLAVLSQFGPTSNLTEIRDRMLGIVLGVGIATFVQMSFWREGEGDALRLKLASMLRPISALSRAPLAAAAAAAEQMPYAQQQLRAWAVLSDCEAMLARVALEPNWQEGEQAQLTARAQTVLAQGREIMLAGNALHNALDSRDARVARETVDAVRAVQEQAAALVERYADELAVNPPVARPPQRIEIPAWPDDAPDAPLWASARRLAHEVAGLPDWYLAVPRSSVPQESRVDRT</sequence>
<dbReference type="GO" id="GO:0022857">
    <property type="term" value="F:transmembrane transporter activity"/>
    <property type="evidence" value="ECO:0007669"/>
    <property type="project" value="InterPro"/>
</dbReference>
<evidence type="ECO:0000256" key="5">
    <source>
        <dbReference type="ARBA" id="ARBA00022989"/>
    </source>
</evidence>
<accession>A0A494XCV6</accession>
<proteinExistence type="predicted"/>
<comment type="caution">
    <text evidence="8">The sequence shown here is derived from an EMBL/GenBank/DDBJ whole genome shotgun (WGS) entry which is preliminary data.</text>
</comment>
<keyword evidence="2" id="KW-0813">Transport</keyword>
<feature type="transmembrane region" description="Helical" evidence="7">
    <location>
        <begin position="405"/>
        <end position="427"/>
    </location>
</feature>
<feature type="transmembrane region" description="Helical" evidence="7">
    <location>
        <begin position="127"/>
        <end position="144"/>
    </location>
</feature>
<dbReference type="AlphaFoldDB" id="A0A494XCV6"/>
<reference evidence="8 9" key="1">
    <citation type="submission" date="2018-10" db="EMBL/GenBank/DDBJ databases">
        <title>Paraburkholderia sp. 7MK8-2, isolated from soil.</title>
        <authorList>
            <person name="Gao Z.-H."/>
            <person name="Qiu L.-H."/>
        </authorList>
    </citation>
    <scope>NUCLEOTIDE SEQUENCE [LARGE SCALE GENOMIC DNA]</scope>
    <source>
        <strain evidence="8 9">7MK8-2</strain>
    </source>
</reference>
<evidence type="ECO:0000313" key="9">
    <source>
        <dbReference type="Proteomes" id="UP000280434"/>
    </source>
</evidence>
<feature type="transmembrane region" description="Helical" evidence="7">
    <location>
        <begin position="459"/>
        <end position="477"/>
    </location>
</feature>
<evidence type="ECO:0000256" key="1">
    <source>
        <dbReference type="ARBA" id="ARBA00004651"/>
    </source>
</evidence>
<evidence type="ECO:0000256" key="3">
    <source>
        <dbReference type="ARBA" id="ARBA00022475"/>
    </source>
</evidence>
<feature type="transmembrane region" description="Helical" evidence="7">
    <location>
        <begin position="489"/>
        <end position="507"/>
    </location>
</feature>
<dbReference type="EMBL" id="RBZV01000007">
    <property type="protein sequence ID" value="RKP46356.1"/>
    <property type="molecule type" value="Genomic_DNA"/>
</dbReference>
<keyword evidence="3" id="KW-1003">Cell membrane</keyword>
<gene>
    <name evidence="8" type="ORF">D7S89_17090</name>
</gene>
<dbReference type="Proteomes" id="UP000280434">
    <property type="component" value="Unassembled WGS sequence"/>
</dbReference>
<keyword evidence="9" id="KW-1185">Reference proteome</keyword>
<feature type="transmembrane region" description="Helical" evidence="7">
    <location>
        <begin position="102"/>
        <end position="120"/>
    </location>
</feature>